<organism evidence="2 3">
    <name type="scientific">Pseudarcicella hirudinis</name>
    <dbReference type="NCBI Taxonomy" id="1079859"/>
    <lineage>
        <taxon>Bacteria</taxon>
        <taxon>Pseudomonadati</taxon>
        <taxon>Bacteroidota</taxon>
        <taxon>Cytophagia</taxon>
        <taxon>Cytophagales</taxon>
        <taxon>Flectobacillaceae</taxon>
        <taxon>Pseudarcicella</taxon>
    </lineage>
</organism>
<dbReference type="Proteomes" id="UP000199306">
    <property type="component" value="Unassembled WGS sequence"/>
</dbReference>
<name>A0A1I5W839_9BACT</name>
<dbReference type="EMBL" id="FOXH01000011">
    <property type="protein sequence ID" value="SFQ15823.1"/>
    <property type="molecule type" value="Genomic_DNA"/>
</dbReference>
<reference evidence="2 3" key="1">
    <citation type="submission" date="2016-10" db="EMBL/GenBank/DDBJ databases">
        <authorList>
            <person name="de Groot N.N."/>
        </authorList>
    </citation>
    <scope>NUCLEOTIDE SEQUENCE [LARGE SCALE GENOMIC DNA]</scope>
    <source>
        <strain evidence="3">E92,LMG 26720,CCM 7988</strain>
    </source>
</reference>
<sequence>MKHLKLFFLLIIVSLKLVASAEASRLIDNNLSAKKLYFSGVSHNAQSVLGDERLNESEEDEKDPHRDEIQGLEPVFFQSSFLSFVLLKQNHIPIPGNSSRCHSGKQLFMLYKNFRI</sequence>
<keyword evidence="3" id="KW-1185">Reference proteome</keyword>
<gene>
    <name evidence="2" type="ORF">SAMN04515674_11134</name>
</gene>
<dbReference type="RefSeq" id="WP_143095257.1">
    <property type="nucleotide sequence ID" value="NZ_FOXH01000011.1"/>
</dbReference>
<evidence type="ECO:0000313" key="2">
    <source>
        <dbReference type="EMBL" id="SFQ15823.1"/>
    </source>
</evidence>
<keyword evidence="1" id="KW-0732">Signal</keyword>
<evidence type="ECO:0000313" key="3">
    <source>
        <dbReference type="Proteomes" id="UP000199306"/>
    </source>
</evidence>
<feature type="signal peptide" evidence="1">
    <location>
        <begin position="1"/>
        <end position="21"/>
    </location>
</feature>
<dbReference type="AlphaFoldDB" id="A0A1I5W839"/>
<proteinExistence type="predicted"/>
<feature type="chain" id="PRO_5011796798" evidence="1">
    <location>
        <begin position="22"/>
        <end position="116"/>
    </location>
</feature>
<protein>
    <submittedName>
        <fullName evidence="2">Uncharacterized protein</fullName>
    </submittedName>
</protein>
<evidence type="ECO:0000256" key="1">
    <source>
        <dbReference type="SAM" id="SignalP"/>
    </source>
</evidence>
<accession>A0A1I5W839</accession>